<organism evidence="3">
    <name type="scientific">Caenorhabditis remanei</name>
    <name type="common">Caenorhabditis vulgaris</name>
    <dbReference type="NCBI Taxonomy" id="31234"/>
    <lineage>
        <taxon>Eukaryota</taxon>
        <taxon>Metazoa</taxon>
        <taxon>Ecdysozoa</taxon>
        <taxon>Nematoda</taxon>
        <taxon>Chromadorea</taxon>
        <taxon>Rhabditida</taxon>
        <taxon>Rhabditina</taxon>
        <taxon>Rhabditomorpha</taxon>
        <taxon>Rhabditoidea</taxon>
        <taxon>Rhabditidae</taxon>
        <taxon>Peloderinae</taxon>
        <taxon>Caenorhabditis</taxon>
    </lineage>
</organism>
<evidence type="ECO:0000313" key="2">
    <source>
        <dbReference type="EMBL" id="EFP06429.1"/>
    </source>
</evidence>
<protein>
    <recommendedName>
        <fullName evidence="4">CUB-like domain-containing protein</fullName>
    </recommendedName>
</protein>
<evidence type="ECO:0008006" key="4">
    <source>
        <dbReference type="Google" id="ProtNLM"/>
    </source>
</evidence>
<gene>
    <name evidence="2" type="ORF">CRE_07615</name>
</gene>
<dbReference type="InParanoid" id="E3MP89"/>
<feature type="signal peptide" evidence="1">
    <location>
        <begin position="1"/>
        <end position="22"/>
    </location>
</feature>
<name>E3MP89_CAERE</name>
<reference evidence="2" key="1">
    <citation type="submission" date="2007-07" db="EMBL/GenBank/DDBJ databases">
        <title>PCAP assembly of the Caenorhabditis remanei genome.</title>
        <authorList>
            <consortium name="The Caenorhabditis remanei Sequencing Consortium"/>
            <person name="Wilson R.K."/>
        </authorList>
    </citation>
    <scope>NUCLEOTIDE SEQUENCE [LARGE SCALE GENOMIC DNA]</scope>
    <source>
        <strain evidence="2">PB4641</strain>
    </source>
</reference>
<dbReference type="Proteomes" id="UP000008281">
    <property type="component" value="Unassembled WGS sequence"/>
</dbReference>
<evidence type="ECO:0000313" key="3">
    <source>
        <dbReference type="Proteomes" id="UP000008281"/>
    </source>
</evidence>
<keyword evidence="3" id="KW-1185">Reference proteome</keyword>
<feature type="chain" id="PRO_5003177264" description="CUB-like domain-containing protein" evidence="1">
    <location>
        <begin position="23"/>
        <end position="167"/>
    </location>
</feature>
<keyword evidence="1" id="KW-0732">Signal</keyword>
<dbReference type="HOGENOM" id="CLU_1596075_0_0_1"/>
<dbReference type="AlphaFoldDB" id="E3MP89"/>
<sequence>MTSTRIFEIILLSVLACGLFCAAPNASTSPEPVDEVLTEESDKELPNVYYGNYKIHHSENCDMNLNLHYGTRFDLEHLDMTIAFVKSNQKHKFNVKYSKNKKNGKLDNVEFGKPIKAGETQLIFIRKNSTIFANYVEIIIKDEFLVLSFNSTLPWFVQPKLFFKRQE</sequence>
<proteinExistence type="predicted"/>
<dbReference type="KEGG" id="crq:GCK72_026092"/>
<dbReference type="GeneID" id="9813967"/>
<dbReference type="EMBL" id="DS268462">
    <property type="protein sequence ID" value="EFP06429.1"/>
    <property type="molecule type" value="Genomic_DNA"/>
</dbReference>
<dbReference type="RefSeq" id="XP_003102096.2">
    <property type="nucleotide sequence ID" value="XM_003102048.2"/>
</dbReference>
<accession>E3MP89</accession>
<dbReference type="CTD" id="9813967"/>
<evidence type="ECO:0000256" key="1">
    <source>
        <dbReference type="SAM" id="SignalP"/>
    </source>
</evidence>